<dbReference type="Pfam" id="PF00656">
    <property type="entry name" value="Peptidase_C14"/>
    <property type="match status" value="1"/>
</dbReference>
<dbReference type="Proteomes" id="UP001175228">
    <property type="component" value="Unassembled WGS sequence"/>
</dbReference>
<keyword evidence="4" id="KW-1185">Reference proteome</keyword>
<comment type="similarity">
    <text evidence="1">Belongs to the peptidase C14B family.</text>
</comment>
<dbReference type="Gene3D" id="3.40.50.1460">
    <property type="match status" value="1"/>
</dbReference>
<organism evidence="3 4">
    <name type="scientific">Armillaria luteobubalina</name>
    <dbReference type="NCBI Taxonomy" id="153913"/>
    <lineage>
        <taxon>Eukaryota</taxon>
        <taxon>Fungi</taxon>
        <taxon>Dikarya</taxon>
        <taxon>Basidiomycota</taxon>
        <taxon>Agaricomycotina</taxon>
        <taxon>Agaricomycetes</taxon>
        <taxon>Agaricomycetidae</taxon>
        <taxon>Agaricales</taxon>
        <taxon>Marasmiineae</taxon>
        <taxon>Physalacriaceae</taxon>
        <taxon>Armillaria</taxon>
    </lineage>
</organism>
<reference evidence="3" key="1">
    <citation type="submission" date="2023-06" db="EMBL/GenBank/DDBJ databases">
        <authorList>
            <consortium name="Lawrence Berkeley National Laboratory"/>
            <person name="Ahrendt S."/>
            <person name="Sahu N."/>
            <person name="Indic B."/>
            <person name="Wong-Bajracharya J."/>
            <person name="Merenyi Z."/>
            <person name="Ke H.-M."/>
            <person name="Monk M."/>
            <person name="Kocsube S."/>
            <person name="Drula E."/>
            <person name="Lipzen A."/>
            <person name="Balint B."/>
            <person name="Henrissat B."/>
            <person name="Andreopoulos B."/>
            <person name="Martin F.M."/>
            <person name="Harder C.B."/>
            <person name="Rigling D."/>
            <person name="Ford K.L."/>
            <person name="Foster G.D."/>
            <person name="Pangilinan J."/>
            <person name="Papanicolaou A."/>
            <person name="Barry K."/>
            <person name="LaButti K."/>
            <person name="Viragh M."/>
            <person name="Koriabine M."/>
            <person name="Yan M."/>
            <person name="Riley R."/>
            <person name="Champramary S."/>
            <person name="Plett K.L."/>
            <person name="Tsai I.J."/>
            <person name="Slot J."/>
            <person name="Sipos G."/>
            <person name="Plett J."/>
            <person name="Nagy L.G."/>
            <person name="Grigoriev I.V."/>
        </authorList>
    </citation>
    <scope>NUCLEOTIDE SEQUENCE</scope>
    <source>
        <strain evidence="3">HWK02</strain>
    </source>
</reference>
<proteinExistence type="inferred from homology"/>
<accession>A0AA39Q289</accession>
<dbReference type="EMBL" id="JAUEPU010000025">
    <property type="protein sequence ID" value="KAK0493433.1"/>
    <property type="molecule type" value="Genomic_DNA"/>
</dbReference>
<sequence length="355" mass="40236">MSLLEKKKRLCDRGCSKGHRLCQKFSHGQRKSVRPQMLVQSEVAPQILPSTSSRCDGSRFWAVLIGIDDYGRNALHGCVSDARLMERYFVEDLGVPKDRIQLLLGSEDHTSSDDPMYPSRKHITDALLSLSNNNNIVYGDNIIIYFSGHGSSYSHYEDDEDEDADEDSIHEYIEALCPIDRDTLDANGKRVPDISDRELNTILSQICRTKGEHITLILDCCYSGGTNFGLPERGARTAPQTRHATLDDMLHTGHNFLKDYPGYRSILAEDWAPDTDSNVVLAACRDYEFAKAKKMKGGDGVYNGVFTQSLWRALRSDWKKEGMTYSRLIQRLDKSIHQTPLAAGKHKDERIWFQQ</sequence>
<evidence type="ECO:0000259" key="2">
    <source>
        <dbReference type="Pfam" id="PF00656"/>
    </source>
</evidence>
<dbReference type="GO" id="GO:0005737">
    <property type="term" value="C:cytoplasm"/>
    <property type="evidence" value="ECO:0007669"/>
    <property type="project" value="TreeGrafter"/>
</dbReference>
<comment type="caution">
    <text evidence="3">The sequence shown here is derived from an EMBL/GenBank/DDBJ whole genome shotgun (WGS) entry which is preliminary data.</text>
</comment>
<dbReference type="GO" id="GO:0004197">
    <property type="term" value="F:cysteine-type endopeptidase activity"/>
    <property type="evidence" value="ECO:0007669"/>
    <property type="project" value="InterPro"/>
</dbReference>
<dbReference type="InterPro" id="IPR011600">
    <property type="entry name" value="Pept_C14_caspase"/>
</dbReference>
<evidence type="ECO:0000256" key="1">
    <source>
        <dbReference type="ARBA" id="ARBA00009005"/>
    </source>
</evidence>
<dbReference type="AlphaFoldDB" id="A0AA39Q289"/>
<protein>
    <submittedName>
        <fullName evidence="3">Caspase domain-containing protein</fullName>
    </submittedName>
</protein>
<dbReference type="PANTHER" id="PTHR48104:SF30">
    <property type="entry name" value="METACASPASE-1"/>
    <property type="match status" value="1"/>
</dbReference>
<dbReference type="GO" id="GO:0006508">
    <property type="term" value="P:proteolysis"/>
    <property type="evidence" value="ECO:0007669"/>
    <property type="project" value="InterPro"/>
</dbReference>
<gene>
    <name evidence="3" type="ORF">EDD18DRAFT_1180079</name>
</gene>
<evidence type="ECO:0000313" key="3">
    <source>
        <dbReference type="EMBL" id="KAK0493433.1"/>
    </source>
</evidence>
<evidence type="ECO:0000313" key="4">
    <source>
        <dbReference type="Proteomes" id="UP001175228"/>
    </source>
</evidence>
<dbReference type="PANTHER" id="PTHR48104">
    <property type="entry name" value="METACASPASE-4"/>
    <property type="match status" value="1"/>
</dbReference>
<feature type="domain" description="Peptidase C14 caspase" evidence="2">
    <location>
        <begin position="61"/>
        <end position="337"/>
    </location>
</feature>
<name>A0AA39Q289_9AGAR</name>
<dbReference type="InterPro" id="IPR050452">
    <property type="entry name" value="Metacaspase"/>
</dbReference>